<accession>A0A1C9EHR7</accession>
<dbReference type="KEGG" id="vg:29056497"/>
<evidence type="ECO:0000313" key="3">
    <source>
        <dbReference type="Proteomes" id="UP000203073"/>
    </source>
</evidence>
<sequence length="96" mass="10662">MANTPSDGHREPTEFEKAVLYGLQVKSGIGQSDVARGIRQLPVEVYQGYAGDRVIVHPDGSETLVPDPRIAQVEQRRAKNRVARKSRRINRVRAAA</sequence>
<evidence type="ECO:0000313" key="2">
    <source>
        <dbReference type="EMBL" id="AON97343.1"/>
    </source>
</evidence>
<organism evidence="2 3">
    <name type="scientific">Gordonia phage Hedwig</name>
    <dbReference type="NCBI Taxonomy" id="1887648"/>
    <lineage>
        <taxon>Viruses</taxon>
        <taxon>Duplodnaviria</taxon>
        <taxon>Heunggongvirae</taxon>
        <taxon>Uroviricota</taxon>
        <taxon>Caudoviricetes</taxon>
        <taxon>Hedwigvirus</taxon>
        <taxon>Hedwigvirus hedwig</taxon>
    </lineage>
</organism>
<feature type="compositionally biased region" description="Basic residues" evidence="1">
    <location>
        <begin position="78"/>
        <end position="96"/>
    </location>
</feature>
<keyword evidence="3" id="KW-1185">Reference proteome</keyword>
<dbReference type="GeneID" id="29056497"/>
<reference evidence="3" key="1">
    <citation type="submission" date="2016-07" db="EMBL/GenBank/DDBJ databases">
        <authorList>
            <person name="Florea S."/>
            <person name="Webb J.S."/>
            <person name="Jaromczyk J."/>
            <person name="Schardl C.L."/>
        </authorList>
    </citation>
    <scope>NUCLEOTIDE SEQUENCE [LARGE SCALE GENOMIC DNA]</scope>
</reference>
<dbReference type="OrthoDB" id="20994at10239"/>
<evidence type="ECO:0000256" key="1">
    <source>
        <dbReference type="SAM" id="MobiDB-lite"/>
    </source>
</evidence>
<name>A0A1C9EHR7_9CAUD</name>
<dbReference type="RefSeq" id="YP_009289859.1">
    <property type="nucleotide sequence ID" value="NC_031099.1"/>
</dbReference>
<gene>
    <name evidence="2" type="primary">50</name>
    <name evidence="2" type="ORF">SEA_HEDWIG_50</name>
</gene>
<protein>
    <submittedName>
        <fullName evidence="2">Uncharacterized protein</fullName>
    </submittedName>
</protein>
<dbReference type="Proteomes" id="UP000203073">
    <property type="component" value="Segment"/>
</dbReference>
<feature type="region of interest" description="Disordered" evidence="1">
    <location>
        <begin position="75"/>
        <end position="96"/>
    </location>
</feature>
<dbReference type="EMBL" id="KX557279">
    <property type="protein sequence ID" value="AON97343.1"/>
    <property type="molecule type" value="Genomic_DNA"/>
</dbReference>
<proteinExistence type="predicted"/>